<dbReference type="CTD" id="8500"/>
<proteinExistence type="inferred from homology"/>
<dbReference type="STRING" id="10020.ENSDORP00000015128"/>
<feature type="domain" description="SAM" evidence="6">
    <location>
        <begin position="970"/>
        <end position="1027"/>
    </location>
</feature>
<evidence type="ECO:0000313" key="8">
    <source>
        <dbReference type="RefSeq" id="XP_012876322.1"/>
    </source>
</evidence>
<keyword evidence="7" id="KW-1185">Reference proteome</keyword>
<dbReference type="KEGG" id="dord:105989059"/>
<dbReference type="InParanoid" id="A0A1S3FKA8"/>
<dbReference type="RefSeq" id="XP_012876322.1">
    <property type="nucleotide sequence ID" value="XM_013020868.1"/>
</dbReference>
<dbReference type="Pfam" id="PF00536">
    <property type="entry name" value="SAM_1"/>
    <property type="match status" value="1"/>
</dbReference>
<feature type="region of interest" description="Disordered" evidence="5">
    <location>
        <begin position="426"/>
        <end position="446"/>
    </location>
</feature>
<dbReference type="Pfam" id="PF25526">
    <property type="entry name" value="LIP-1"/>
    <property type="match status" value="1"/>
</dbReference>
<evidence type="ECO:0000256" key="5">
    <source>
        <dbReference type="SAM" id="MobiDB-lite"/>
    </source>
</evidence>
<protein>
    <submittedName>
        <fullName evidence="8">Liprin-alpha-1</fullName>
    </submittedName>
</protein>
<name>A0A1S3FKA8_DIPOR</name>
<dbReference type="AlphaFoldDB" id="A0A1S3FKA8"/>
<dbReference type="InterPro" id="IPR029515">
    <property type="entry name" value="Liprin"/>
</dbReference>
<dbReference type="InterPro" id="IPR037620">
    <property type="entry name" value="LIP-1_SAM_1"/>
</dbReference>
<evidence type="ECO:0000259" key="6">
    <source>
        <dbReference type="PROSITE" id="PS50105"/>
    </source>
</evidence>
<dbReference type="FunFam" id="1.10.150.50:FF:000003">
    <property type="entry name" value="liprin-alpha-2 isoform X1"/>
    <property type="match status" value="1"/>
</dbReference>
<dbReference type="CDD" id="cd09565">
    <property type="entry name" value="SAM_liprin-alpha1_2_3_4_repeat2"/>
    <property type="match status" value="1"/>
</dbReference>
<dbReference type="Proteomes" id="UP000081671">
    <property type="component" value="Unplaced"/>
</dbReference>
<comment type="similarity">
    <text evidence="1">Belongs to the liprin family. Liprin-alpha subfamily.</text>
</comment>
<keyword evidence="2" id="KW-0677">Repeat</keyword>
<dbReference type="GeneID" id="105989059"/>
<dbReference type="Gene3D" id="1.10.150.50">
    <property type="entry name" value="Transcription Factor, Ets-1"/>
    <property type="match status" value="2"/>
</dbReference>
<feature type="region of interest" description="Disordered" evidence="5">
    <location>
        <begin position="650"/>
        <end position="855"/>
    </location>
</feature>
<feature type="coiled-coil region" evidence="4">
    <location>
        <begin position="469"/>
        <end position="517"/>
    </location>
</feature>
<dbReference type="InterPro" id="IPR057892">
    <property type="entry name" value="LIP-1_CC2"/>
</dbReference>
<feature type="region of interest" description="Disordered" evidence="5">
    <location>
        <begin position="224"/>
        <end position="244"/>
    </location>
</feature>
<dbReference type="PANTHER" id="PTHR12587:SF15">
    <property type="entry name" value="LIPRIN-ALPHA-1"/>
    <property type="match status" value="1"/>
</dbReference>
<dbReference type="OrthoDB" id="2132119at2759"/>
<gene>
    <name evidence="8" type="primary">Ppfia1</name>
</gene>
<dbReference type="GO" id="GO:0048786">
    <property type="term" value="C:presynaptic active zone"/>
    <property type="evidence" value="ECO:0007669"/>
    <property type="project" value="TreeGrafter"/>
</dbReference>
<accession>A0A1S3FKA8</accession>
<feature type="compositionally biased region" description="Low complexity" evidence="5">
    <location>
        <begin position="686"/>
        <end position="700"/>
    </location>
</feature>
<dbReference type="PANTHER" id="PTHR12587">
    <property type="entry name" value="LAR INTERACTING PROTEIN LIP -RELATED PROTEIN"/>
    <property type="match status" value="1"/>
</dbReference>
<evidence type="ECO:0000256" key="3">
    <source>
        <dbReference type="ARBA" id="ARBA00023054"/>
    </source>
</evidence>
<dbReference type="PROSITE" id="PS50105">
    <property type="entry name" value="SAM_DOMAIN"/>
    <property type="match status" value="2"/>
</dbReference>
<dbReference type="SUPFAM" id="SSF47769">
    <property type="entry name" value="SAM/Pointed domain"/>
    <property type="match status" value="2"/>
</dbReference>
<evidence type="ECO:0000256" key="1">
    <source>
        <dbReference type="ARBA" id="ARBA00007026"/>
    </source>
</evidence>
<evidence type="ECO:0000256" key="4">
    <source>
        <dbReference type="SAM" id="Coils"/>
    </source>
</evidence>
<keyword evidence="3 4" id="KW-0175">Coiled coil</keyword>
<reference evidence="8" key="1">
    <citation type="submission" date="2025-08" db="UniProtKB">
        <authorList>
            <consortium name="RefSeq"/>
        </authorList>
    </citation>
    <scope>IDENTIFICATION</scope>
    <source>
        <tissue evidence="8">Kidney</tissue>
    </source>
</reference>
<feature type="compositionally biased region" description="Basic and acidic residues" evidence="5">
    <location>
        <begin position="650"/>
        <end position="662"/>
    </location>
</feature>
<feature type="coiled-coil region" evidence="4">
    <location>
        <begin position="97"/>
        <end position="131"/>
    </location>
</feature>
<feature type="compositionally biased region" description="Basic and acidic residues" evidence="5">
    <location>
        <begin position="762"/>
        <end position="771"/>
    </location>
</feature>
<evidence type="ECO:0000313" key="7">
    <source>
        <dbReference type="Proteomes" id="UP000081671"/>
    </source>
</evidence>
<feature type="compositionally biased region" description="Polar residues" evidence="5">
    <location>
        <begin position="832"/>
        <end position="841"/>
    </location>
</feature>
<sequence>MMCEVMPTISEAEGPPGGSGSHGSGSPSQPDADSHFEQLMVSMLEERDRLLDTLRETQETLALTQGKLHEVGHERDSLQRQLNTALPQEFAALTKELNVCREQLLEREEEIAELKAERNNTRLLLEHLECLVSRHERSLRMTVVKRQAQSPAGVSSEVEVLKALKSLFEHHKALDEKVRERLRVALERCSLLEEELGATHKELMILKEQNNQKKTLTDGVLDINHEQENTPSTNGKRSSDGSLSHEEDLAKVMELQEVIDKQSREQTQMKERLAALSSHVAELEEDLDTARKDLIKSEEMNTKLQRDVREAMAQKEDMEERITTLEKRYLAAQREATSVHDLNDKLENEIANKDSMHRQTEDKNRQLQERLELAEQKLQQTLRKAETLPEVEAELAQRVAALSKAEERHGNIEERLRQMEAQLEEKNQELQRARQREKMNEEHNKRLSDTVDKLLSESNERLQLHLKERMAALEDKNSLLREVENAKKQLEETQHDKDQLVLNIEALRAELDQMRLRGASLHHGRPHLGSVPDFRFPVADGHTDAFSTSAVLRRPQKGRLAALRDEPSKVQTLNEQDWERAQQASVLANVAQAFESDVDVSDGEDDRDPLLSSVDLLSPSGQADAQTLAMMLQEQLDAINKEIRLIQEEKESTEQRAEEIESRVGSGSLDNLGRFRSMSSIPPYPASSLASSSPPGSGRSTPRRVPHSPAREVDRLGVMTLLPASREEVRDDKTTIKCETSPPSSPRSLRLDRLHKGALHTVSHEDIRDLRNSTGSQDGPVSNPSSSNSSQDSLHKAPKKKGIKSSIGRLFGKKEKGRPGQMGKDSPGQAALSETENSSQDALGLSKLGGQAEKNRKLQKKHELLEEARRQGLPFAQWDGPTVVVWLELWVGMPAWYVAACRANVKSGAIMSALSDTEIQREIGISNPLHRLKLRLAIQEIMSLTSPSAPPTSRTTLAYGDMNHEWIGNEWLPSLGLPQYRSYFMECLVDARMLDHLTKKDLRGQLKMVDSFHRNSFQCGIMCLRRLNYDRKELERKREESQNEVKVSLFSTCQDDDKSFRRAPSWRKKFRPKDIRGLAAGSAETLPANFRVTSSMSSPSMQPKKMQMDVYPHYFYR</sequence>
<dbReference type="FunCoup" id="A0A1S3FKA8">
    <property type="interactions" value="2946"/>
</dbReference>
<dbReference type="GO" id="GO:0050808">
    <property type="term" value="P:synapse organization"/>
    <property type="evidence" value="ECO:0007669"/>
    <property type="project" value="TreeGrafter"/>
</dbReference>
<dbReference type="InterPro" id="IPR037621">
    <property type="entry name" value="LIP-1_SAM_2"/>
</dbReference>
<dbReference type="CDD" id="cd09562">
    <property type="entry name" value="SAM_liprin-alpha1_2_3_4_repeat1"/>
    <property type="match status" value="1"/>
</dbReference>
<dbReference type="InterPro" id="IPR001660">
    <property type="entry name" value="SAM"/>
</dbReference>
<feature type="domain" description="SAM" evidence="6">
    <location>
        <begin position="878"/>
        <end position="944"/>
    </location>
</feature>
<feature type="compositionally biased region" description="Basic and acidic residues" evidence="5">
    <location>
        <begin position="725"/>
        <end position="736"/>
    </location>
</feature>
<dbReference type="GO" id="GO:0005737">
    <property type="term" value="C:cytoplasm"/>
    <property type="evidence" value="ECO:0007669"/>
    <property type="project" value="UniProtKB-ARBA"/>
</dbReference>
<feature type="region of interest" description="Disordered" evidence="5">
    <location>
        <begin position="1"/>
        <end position="33"/>
    </location>
</feature>
<organism evidence="7 8">
    <name type="scientific">Dipodomys ordii</name>
    <name type="common">Ord's kangaroo rat</name>
    <dbReference type="NCBI Taxonomy" id="10020"/>
    <lineage>
        <taxon>Eukaryota</taxon>
        <taxon>Metazoa</taxon>
        <taxon>Chordata</taxon>
        <taxon>Craniata</taxon>
        <taxon>Vertebrata</taxon>
        <taxon>Euteleostomi</taxon>
        <taxon>Mammalia</taxon>
        <taxon>Eutheria</taxon>
        <taxon>Euarchontoglires</taxon>
        <taxon>Glires</taxon>
        <taxon>Rodentia</taxon>
        <taxon>Castorimorpha</taxon>
        <taxon>Heteromyidae</taxon>
        <taxon>Dipodomyinae</taxon>
        <taxon>Dipodomys</taxon>
    </lineage>
</organism>
<dbReference type="SMART" id="SM00454">
    <property type="entry name" value="SAM"/>
    <property type="match status" value="2"/>
</dbReference>
<evidence type="ECO:0000256" key="2">
    <source>
        <dbReference type="ARBA" id="ARBA00022737"/>
    </source>
</evidence>
<dbReference type="InterPro" id="IPR013761">
    <property type="entry name" value="SAM/pointed_sf"/>
</dbReference>